<name>A0A3A8Q1B1_9BACT</name>
<dbReference type="Proteomes" id="UP000272888">
    <property type="component" value="Unassembled WGS sequence"/>
</dbReference>
<comment type="caution">
    <text evidence="1">The sequence shown here is derived from an EMBL/GenBank/DDBJ whole genome shotgun (WGS) entry which is preliminary data.</text>
</comment>
<dbReference type="EMBL" id="RAWB01000077">
    <property type="protein sequence ID" value="RKH62556.1"/>
    <property type="molecule type" value="Genomic_DNA"/>
</dbReference>
<keyword evidence="2" id="KW-1185">Reference proteome</keyword>
<evidence type="ECO:0000313" key="2">
    <source>
        <dbReference type="Proteomes" id="UP000272888"/>
    </source>
</evidence>
<feature type="non-terminal residue" evidence="1">
    <location>
        <position position="76"/>
    </location>
</feature>
<proteinExistence type="predicted"/>
<sequence length="76" mass="8449">MRHLDAAVMRDLADREPEAVAWFREHLASPCEACETFLATHADPLDGRTDALLLQLAPEEAATEEETAPVIPLRRP</sequence>
<gene>
    <name evidence="1" type="ORF">D7V93_09905</name>
</gene>
<evidence type="ECO:0000313" key="1">
    <source>
        <dbReference type="EMBL" id="RKH62556.1"/>
    </source>
</evidence>
<accession>A0A3A8Q1B1</accession>
<dbReference type="AlphaFoldDB" id="A0A3A8Q1B1"/>
<organism evidence="1 2">
    <name type="scientific">Corallococcus llansteffanensis</name>
    <dbReference type="NCBI Taxonomy" id="2316731"/>
    <lineage>
        <taxon>Bacteria</taxon>
        <taxon>Pseudomonadati</taxon>
        <taxon>Myxococcota</taxon>
        <taxon>Myxococcia</taxon>
        <taxon>Myxococcales</taxon>
        <taxon>Cystobacterineae</taxon>
        <taxon>Myxococcaceae</taxon>
        <taxon>Corallococcus</taxon>
    </lineage>
</organism>
<reference evidence="2" key="1">
    <citation type="submission" date="2018-09" db="EMBL/GenBank/DDBJ databases">
        <authorList>
            <person name="Livingstone P.G."/>
            <person name="Whitworth D.E."/>
        </authorList>
    </citation>
    <scope>NUCLEOTIDE SEQUENCE [LARGE SCALE GENOMIC DNA]</scope>
    <source>
        <strain evidence="2">CA051B</strain>
    </source>
</reference>
<protein>
    <submittedName>
        <fullName evidence="1">Uncharacterized protein</fullName>
    </submittedName>
</protein>